<reference evidence="2 3" key="2">
    <citation type="submission" date="2018-11" db="EMBL/GenBank/DDBJ databases">
        <authorList>
            <consortium name="Pathogen Informatics"/>
        </authorList>
    </citation>
    <scope>NUCLEOTIDE SEQUENCE [LARGE SCALE GENOMIC DNA]</scope>
</reference>
<feature type="region of interest" description="Disordered" evidence="1">
    <location>
        <begin position="1"/>
        <end position="61"/>
    </location>
</feature>
<accession>A0A0R3T927</accession>
<sequence length="86" mass="9661">MSLFHRHRVGRGHHNIDPSIHASDDDAADIVPSLPYKVVDPHRKRSSSSPHISEKVSSRQGQLELCHQLLHQFLQITPEASSSGHR</sequence>
<dbReference type="Proteomes" id="UP000278807">
    <property type="component" value="Unassembled WGS sequence"/>
</dbReference>
<dbReference type="AlphaFoldDB" id="A0A0R3T927"/>
<gene>
    <name evidence="2" type="ORF">HNAJ_LOCUS3564</name>
</gene>
<protein>
    <submittedName>
        <fullName evidence="2 4">Uncharacterized protein</fullName>
    </submittedName>
</protein>
<dbReference type="WBParaSite" id="HNAJ_0000356601-mRNA-1">
    <property type="protein sequence ID" value="HNAJ_0000356601-mRNA-1"/>
    <property type="gene ID" value="HNAJ_0000356601"/>
</dbReference>
<proteinExistence type="predicted"/>
<dbReference type="EMBL" id="UZAE01002122">
    <property type="protein sequence ID" value="VDN99423.1"/>
    <property type="molecule type" value="Genomic_DNA"/>
</dbReference>
<organism evidence="4">
    <name type="scientific">Rodentolepis nana</name>
    <name type="common">Dwarf tapeworm</name>
    <name type="synonym">Hymenolepis nana</name>
    <dbReference type="NCBI Taxonomy" id="102285"/>
    <lineage>
        <taxon>Eukaryota</taxon>
        <taxon>Metazoa</taxon>
        <taxon>Spiralia</taxon>
        <taxon>Lophotrochozoa</taxon>
        <taxon>Platyhelminthes</taxon>
        <taxon>Cestoda</taxon>
        <taxon>Eucestoda</taxon>
        <taxon>Cyclophyllidea</taxon>
        <taxon>Hymenolepididae</taxon>
        <taxon>Rodentolepis</taxon>
    </lineage>
</organism>
<name>A0A0R3T927_RODNA</name>
<evidence type="ECO:0000313" key="4">
    <source>
        <dbReference type="WBParaSite" id="HNAJ_0000356601-mRNA-1"/>
    </source>
</evidence>
<reference evidence="4" key="1">
    <citation type="submission" date="2017-02" db="UniProtKB">
        <authorList>
            <consortium name="WormBaseParasite"/>
        </authorList>
    </citation>
    <scope>IDENTIFICATION</scope>
</reference>
<evidence type="ECO:0000313" key="2">
    <source>
        <dbReference type="EMBL" id="VDN99423.1"/>
    </source>
</evidence>
<evidence type="ECO:0000256" key="1">
    <source>
        <dbReference type="SAM" id="MobiDB-lite"/>
    </source>
</evidence>
<evidence type="ECO:0000313" key="3">
    <source>
        <dbReference type="Proteomes" id="UP000278807"/>
    </source>
</evidence>
<feature type="compositionally biased region" description="Basic residues" evidence="1">
    <location>
        <begin position="1"/>
        <end position="13"/>
    </location>
</feature>
<keyword evidence="3" id="KW-1185">Reference proteome</keyword>